<evidence type="ECO:0008006" key="4">
    <source>
        <dbReference type="Google" id="ProtNLM"/>
    </source>
</evidence>
<dbReference type="EMBL" id="MZXV01000027">
    <property type="protein sequence ID" value="PZV38249.1"/>
    <property type="molecule type" value="Genomic_DNA"/>
</dbReference>
<accession>A0A2W7CWW1</accession>
<comment type="caution">
    <text evidence="2">The sequence shown here is derived from an EMBL/GenBank/DDBJ whole genome shotgun (WGS) entry which is preliminary data.</text>
</comment>
<dbReference type="RefSeq" id="WP_111544324.1">
    <property type="nucleotide sequence ID" value="NZ_MZXV01000027.1"/>
</dbReference>
<evidence type="ECO:0000256" key="1">
    <source>
        <dbReference type="SAM" id="SignalP"/>
    </source>
</evidence>
<organism evidence="2 3">
    <name type="scientific">Mesorhizobium kowhaii</name>
    <dbReference type="NCBI Taxonomy" id="1300272"/>
    <lineage>
        <taxon>Bacteria</taxon>
        <taxon>Pseudomonadati</taxon>
        <taxon>Pseudomonadota</taxon>
        <taxon>Alphaproteobacteria</taxon>
        <taxon>Hyphomicrobiales</taxon>
        <taxon>Phyllobacteriaceae</taxon>
        <taxon>Mesorhizobium</taxon>
    </lineage>
</organism>
<reference evidence="3" key="1">
    <citation type="submission" date="2017-03" db="EMBL/GenBank/DDBJ databases">
        <authorList>
            <person name="Safronova V.I."/>
            <person name="Sazanova A.L."/>
            <person name="Chirak E.R."/>
        </authorList>
    </citation>
    <scope>NUCLEOTIDE SEQUENCE [LARGE SCALE GENOMIC DNA]</scope>
    <source>
        <strain evidence="3">Ach-343</strain>
    </source>
</reference>
<gene>
    <name evidence="2" type="ORF">B5V02_11410</name>
</gene>
<dbReference type="Pfam" id="PF11453">
    <property type="entry name" value="DUF2950"/>
    <property type="match status" value="1"/>
</dbReference>
<evidence type="ECO:0000313" key="2">
    <source>
        <dbReference type="EMBL" id="PZV38249.1"/>
    </source>
</evidence>
<name>A0A2W7CWW1_9HYPH</name>
<dbReference type="AlphaFoldDB" id="A0A2W7CWW1"/>
<dbReference type="Proteomes" id="UP000248616">
    <property type="component" value="Unassembled WGS sequence"/>
</dbReference>
<proteinExistence type="predicted"/>
<protein>
    <recommendedName>
        <fullName evidence="4">DUF2950 domain-containing protein</fullName>
    </recommendedName>
</protein>
<feature type="chain" id="PRO_5015861468" description="DUF2950 domain-containing protein" evidence="1">
    <location>
        <begin position="33"/>
        <end position="318"/>
    </location>
</feature>
<feature type="signal peptide" evidence="1">
    <location>
        <begin position="1"/>
        <end position="32"/>
    </location>
</feature>
<sequence>MKTSVRSLVLRSLLGAGMILGIGAGSANSAGAQEVHSLSDYVAKKSPPLFDDPSAAVEAFKSVLAKDDFDGLAALLGLDAAKLRTSEGVMDTYAQIRQGAAKTVIVRDLGDRKELNIGDKLWTLPFPITKGKNGKWAFDTQAGVEEIINRRVGENEIAAIETVRSYVDAQRDYAAEDHDGDGVLEYAQKLVSSEGRADGLYWPSDETNGVSPAGDFINQAALDKAKKGNGYFGYRFRILTGQGKNIAGGAYNYIINGNMIAGFALLAWPVKYAETGVKTFVVNQQGIVYEADLGPKTEAVAGGIKLFNPDDKWQVTGD</sequence>
<keyword evidence="1" id="KW-0732">Signal</keyword>
<dbReference type="InterPro" id="IPR021556">
    <property type="entry name" value="DUF2950"/>
</dbReference>
<dbReference type="OrthoDB" id="108782at2"/>
<evidence type="ECO:0000313" key="3">
    <source>
        <dbReference type="Proteomes" id="UP000248616"/>
    </source>
</evidence>
<keyword evidence="3" id="KW-1185">Reference proteome</keyword>